<evidence type="ECO:0000313" key="4">
    <source>
        <dbReference type="Proteomes" id="UP001163882"/>
    </source>
</evidence>
<reference evidence="3" key="1">
    <citation type="submission" date="2022-10" db="EMBL/GenBank/DDBJ databases">
        <title>YIM 151497 complete genome.</title>
        <authorList>
            <person name="Chen X."/>
        </authorList>
    </citation>
    <scope>NUCLEOTIDE SEQUENCE</scope>
    <source>
        <strain evidence="3">YIM 151497</strain>
    </source>
</reference>
<name>A0ABY6IIK6_9HYPH</name>
<dbReference type="InterPro" id="IPR018640">
    <property type="entry name" value="DUF2063"/>
</dbReference>
<dbReference type="Gene3D" id="1.10.150.690">
    <property type="entry name" value="DUF2063"/>
    <property type="match status" value="1"/>
</dbReference>
<dbReference type="RefSeq" id="WP_264224136.1">
    <property type="nucleotide sequence ID" value="NZ_CP107716.1"/>
</dbReference>
<dbReference type="Pfam" id="PF09836">
    <property type="entry name" value="DUF2063"/>
    <property type="match status" value="1"/>
</dbReference>
<feature type="region of interest" description="Disordered" evidence="1">
    <location>
        <begin position="1"/>
        <end position="23"/>
    </location>
</feature>
<feature type="domain" description="Putative DNA-binding" evidence="2">
    <location>
        <begin position="3"/>
        <end position="94"/>
    </location>
</feature>
<dbReference type="Proteomes" id="UP001163882">
    <property type="component" value="Chromosome"/>
</dbReference>
<gene>
    <name evidence="3" type="ORF">OF122_10105</name>
</gene>
<organism evidence="3 4">
    <name type="scientific">Pelagibacterium flavum</name>
    <dbReference type="NCBI Taxonomy" id="2984530"/>
    <lineage>
        <taxon>Bacteria</taxon>
        <taxon>Pseudomonadati</taxon>
        <taxon>Pseudomonadota</taxon>
        <taxon>Alphaproteobacteria</taxon>
        <taxon>Hyphomicrobiales</taxon>
        <taxon>Devosiaceae</taxon>
        <taxon>Pelagibacterium</taxon>
    </lineage>
</organism>
<dbReference type="EMBL" id="CP107716">
    <property type="protein sequence ID" value="UYQ70441.1"/>
    <property type="molecule type" value="Genomic_DNA"/>
</dbReference>
<dbReference type="GO" id="GO:0003677">
    <property type="term" value="F:DNA binding"/>
    <property type="evidence" value="ECO:0007669"/>
    <property type="project" value="UniProtKB-KW"/>
</dbReference>
<accession>A0ABY6IIK6</accession>
<evidence type="ECO:0000256" key="1">
    <source>
        <dbReference type="SAM" id="MobiDB-lite"/>
    </source>
</evidence>
<evidence type="ECO:0000259" key="2">
    <source>
        <dbReference type="Pfam" id="PF09836"/>
    </source>
</evidence>
<keyword evidence="3" id="KW-0238">DNA-binding</keyword>
<protein>
    <submittedName>
        <fullName evidence="3">DNA-binding domain-containing protein</fullName>
    </submittedName>
</protein>
<keyword evidence="4" id="KW-1185">Reference proteome</keyword>
<proteinExistence type="predicted"/>
<dbReference type="InterPro" id="IPR044922">
    <property type="entry name" value="DUF2063_N_sf"/>
</dbReference>
<sequence>MSAQTRFAQAVQDPASALPQGLTSKGGQNDPLRFAVYRNNVHVSLVNALTKGFPVVSALVGEEFFTAMARVFVGQTKPSSPMLFQYGENFPDFIAEFPPAASLPYLSDVARLECAWTRAYHAADDPILTINALAGLQPSDLLQSRLALHPACALITSRFPVGSIWHAHRQTPPAALGSAGPETVLIARPGLDVVVTVLPHEDADFARAIMAGATVGGAATASANDADFDLGTALVGLVSLGAFKPSKGNKA</sequence>
<evidence type="ECO:0000313" key="3">
    <source>
        <dbReference type="EMBL" id="UYQ70441.1"/>
    </source>
</evidence>